<reference evidence="3 4" key="1">
    <citation type="submission" date="2022-04" db="EMBL/GenBank/DDBJ databases">
        <title>Hymenobacter sp. isolated from the air.</title>
        <authorList>
            <person name="Won M."/>
            <person name="Lee C.-M."/>
            <person name="Woen H.-Y."/>
            <person name="Kwon S.-W."/>
        </authorList>
    </citation>
    <scope>NUCLEOTIDE SEQUENCE [LARGE SCALE GENOMIC DNA]</scope>
    <source>
        <strain evidence="4">5516 S-25</strain>
    </source>
</reference>
<feature type="region of interest" description="Disordered" evidence="1">
    <location>
        <begin position="29"/>
        <end position="49"/>
    </location>
</feature>
<feature type="chain" id="PRO_5045621713" evidence="2">
    <location>
        <begin position="24"/>
        <end position="49"/>
    </location>
</feature>
<evidence type="ECO:0000313" key="4">
    <source>
        <dbReference type="Proteomes" id="UP000829647"/>
    </source>
</evidence>
<name>A0ABY4J874_9BACT</name>
<feature type="signal peptide" evidence="2">
    <location>
        <begin position="1"/>
        <end position="23"/>
    </location>
</feature>
<accession>A0ABY4J874</accession>
<evidence type="ECO:0000256" key="2">
    <source>
        <dbReference type="SAM" id="SignalP"/>
    </source>
</evidence>
<evidence type="ECO:0000256" key="1">
    <source>
        <dbReference type="SAM" id="MobiDB-lite"/>
    </source>
</evidence>
<organism evidence="3 4">
    <name type="scientific">Hymenobacter sublimis</name>
    <dbReference type="NCBI Taxonomy" id="2933777"/>
    <lineage>
        <taxon>Bacteria</taxon>
        <taxon>Pseudomonadati</taxon>
        <taxon>Bacteroidota</taxon>
        <taxon>Cytophagia</taxon>
        <taxon>Cytophagales</taxon>
        <taxon>Hymenobacteraceae</taxon>
        <taxon>Hymenobacter</taxon>
    </lineage>
</organism>
<evidence type="ECO:0000313" key="3">
    <source>
        <dbReference type="EMBL" id="UPL49003.1"/>
    </source>
</evidence>
<dbReference type="Proteomes" id="UP000829647">
    <property type="component" value="Chromosome"/>
</dbReference>
<sequence>MSPCFPFLFGSTLALLGSRSAQAQLLTPADTLHAAAPPPATAPPSSALP</sequence>
<proteinExistence type="predicted"/>
<gene>
    <name evidence="3" type="ORF">MWH26_17665</name>
</gene>
<dbReference type="RefSeq" id="WP_247975310.1">
    <property type="nucleotide sequence ID" value="NZ_CP095848.1"/>
</dbReference>
<protein>
    <submittedName>
        <fullName evidence="3">Uncharacterized protein</fullName>
    </submittedName>
</protein>
<keyword evidence="2" id="KW-0732">Signal</keyword>
<keyword evidence="4" id="KW-1185">Reference proteome</keyword>
<dbReference type="EMBL" id="CP095848">
    <property type="protein sequence ID" value="UPL49003.1"/>
    <property type="molecule type" value="Genomic_DNA"/>
</dbReference>